<gene>
    <name evidence="3" type="ORF">HMPREF9709_00135</name>
</gene>
<dbReference type="Proteomes" id="UP000004191">
    <property type="component" value="Unassembled WGS sequence"/>
</dbReference>
<dbReference type="GeneID" id="96998158"/>
<keyword evidence="2" id="KW-0812">Transmembrane</keyword>
<accession>H3NLF8</accession>
<comment type="caution">
    <text evidence="3">The sequence shown here is derived from an EMBL/GenBank/DDBJ whole genome shotgun (WGS) entry which is preliminary data.</text>
</comment>
<evidence type="ECO:0000313" key="3">
    <source>
        <dbReference type="EMBL" id="EHR36039.1"/>
    </source>
</evidence>
<keyword evidence="2" id="KW-1133">Transmembrane helix</keyword>
<dbReference type="HOGENOM" id="CLU_441966_0_0_9"/>
<organism evidence="3 4">
    <name type="scientific">Helcococcus kunzii ATCC 51366</name>
    <dbReference type="NCBI Taxonomy" id="883114"/>
    <lineage>
        <taxon>Bacteria</taxon>
        <taxon>Bacillati</taxon>
        <taxon>Bacillota</taxon>
        <taxon>Tissierellia</taxon>
        <taxon>Tissierellales</taxon>
        <taxon>Peptoniphilaceae</taxon>
        <taxon>Helcococcus</taxon>
    </lineage>
</organism>
<dbReference type="EMBL" id="AGEI01000003">
    <property type="protein sequence ID" value="EHR36039.1"/>
    <property type="molecule type" value="Genomic_DNA"/>
</dbReference>
<reference evidence="3 4" key="1">
    <citation type="submission" date="2012-01" db="EMBL/GenBank/DDBJ databases">
        <title>The Genome Sequence of Helcococcus kunzii ATCC 51366.</title>
        <authorList>
            <consortium name="The Broad Institute Genome Sequencing Platform"/>
            <person name="Earl A."/>
            <person name="Ward D."/>
            <person name="Feldgarden M."/>
            <person name="Gevers D."/>
            <person name="Huys G."/>
            <person name="Young S.K."/>
            <person name="Zeng Q."/>
            <person name="Gargeya S."/>
            <person name="Fitzgerald M."/>
            <person name="Haas B."/>
            <person name="Abouelleil A."/>
            <person name="Alvarado L."/>
            <person name="Arachchi H.M."/>
            <person name="Berlin A."/>
            <person name="Chapman S.B."/>
            <person name="Gearin G."/>
            <person name="Goldberg J."/>
            <person name="Griggs A."/>
            <person name="Gujja S."/>
            <person name="Hansen M."/>
            <person name="Heiman D."/>
            <person name="Howarth C."/>
            <person name="Larimer J."/>
            <person name="Lui A."/>
            <person name="MacDonald P.J.P."/>
            <person name="McCowen C."/>
            <person name="Montmayeur A."/>
            <person name="Murphy C."/>
            <person name="Neiman D."/>
            <person name="Pearson M."/>
            <person name="Priest M."/>
            <person name="Roberts A."/>
            <person name="Saif S."/>
            <person name="Shea T."/>
            <person name="Sisk P."/>
            <person name="Stolte C."/>
            <person name="Sykes S."/>
            <person name="Wortman J."/>
            <person name="Nusbaum C."/>
            <person name="Birren B."/>
        </authorList>
    </citation>
    <scope>NUCLEOTIDE SEQUENCE [LARGE SCALE GENOMIC DNA]</scope>
    <source>
        <strain evidence="3 4">ATCC 51366</strain>
    </source>
</reference>
<dbReference type="OrthoDB" id="9801699at2"/>
<evidence type="ECO:0000256" key="2">
    <source>
        <dbReference type="SAM" id="Phobius"/>
    </source>
</evidence>
<feature type="transmembrane region" description="Helical" evidence="2">
    <location>
        <begin position="503"/>
        <end position="524"/>
    </location>
</feature>
<evidence type="ECO:0000256" key="1">
    <source>
        <dbReference type="SAM" id="MobiDB-lite"/>
    </source>
</evidence>
<evidence type="ECO:0000313" key="4">
    <source>
        <dbReference type="Proteomes" id="UP000004191"/>
    </source>
</evidence>
<keyword evidence="2" id="KW-0472">Membrane</keyword>
<dbReference type="PROSITE" id="PS51257">
    <property type="entry name" value="PROKAR_LIPOPROTEIN"/>
    <property type="match status" value="1"/>
</dbReference>
<keyword evidence="4" id="KW-1185">Reference proteome</keyword>
<name>H3NLF8_9FIRM</name>
<protein>
    <recommendedName>
        <fullName evidence="5">Lipoprotein</fullName>
    </recommendedName>
</protein>
<dbReference type="RefSeq" id="WP_005396969.1">
    <property type="nucleotide sequence ID" value="NZ_JH601088.1"/>
</dbReference>
<sequence>MKNKKLKLSFLMLFIVFILSACGIKSNEKMKVDENFKGQRDIVLSFDQETMNRVEGGKDALKKFITENVKGLFEVKFIKDKPELFEVQSSIKFDSKEDYINKIKKLYDLGKIKDKIEVEFRVSKSGFTKGVTFNDNTDIEKIFQFLIDKAVEQKLIKESDKSSIWSTKTYNLNVDNKDLIKDSTYEYGEYSKIDYIGPKEITIVTSPSKEEGKFNRSISLIFDEKSYKNLPEEWEKEYFDGFNVTIDKIRDLSTQKIKMENVSTEDINKITSKFFGVETKFSMKESENSSPLLQSTKLYDVIPNNAFNKNASINAIYYVDSKEIADHPRDIDMFISRDDRSYSVTSYELSGGFEKVFENQIIFNNIKIETDVNNNGFSRDIIFPKEGQKDIVNNNLKQFLEDKKIKFTDNDDELKINYQFNFDKENEVHDKLLMKLPNMKNTTQSLFRTTKYFSEQIIFNDIATEKIEHSFKTGTFSKIINEDYRKIGRGSLSANVEFQQLKIIPIIVSALILLALIFGVVLFLRNLKKKNMTLKEYLAPAKEKVSESVNRVSASSKKAINNISKHVNDSSKIDTHSNETKVFDDKGKTNSNKNEISISKGRISADDGKVFYGEDEYI</sequence>
<feature type="region of interest" description="Disordered" evidence="1">
    <location>
        <begin position="568"/>
        <end position="588"/>
    </location>
</feature>
<evidence type="ECO:0008006" key="5">
    <source>
        <dbReference type="Google" id="ProtNLM"/>
    </source>
</evidence>
<proteinExistence type="predicted"/>
<dbReference type="AlphaFoldDB" id="H3NLF8"/>
<dbReference type="PATRIC" id="fig|883114.3.peg.136"/>
<dbReference type="STRING" id="883114.HMPREF9709_00135"/>